<dbReference type="AlphaFoldDB" id="F0USR6"/>
<evidence type="ECO:0000313" key="2">
    <source>
        <dbReference type="EMBL" id="EGC48943.1"/>
    </source>
</evidence>
<dbReference type="OMA" id="YMIDGRT"/>
<name>F0USR6_AJEC8</name>
<dbReference type="Proteomes" id="UP000008142">
    <property type="component" value="Unassembled WGS sequence"/>
</dbReference>
<feature type="region of interest" description="Disordered" evidence="1">
    <location>
        <begin position="1"/>
        <end position="24"/>
    </location>
</feature>
<dbReference type="OrthoDB" id="10626952at2759"/>
<evidence type="ECO:0000313" key="3">
    <source>
        <dbReference type="Proteomes" id="UP000008142"/>
    </source>
</evidence>
<feature type="compositionally biased region" description="Basic and acidic residues" evidence="1">
    <location>
        <begin position="1"/>
        <end position="12"/>
    </location>
</feature>
<dbReference type="HOGENOM" id="CLU_1547120_0_0_1"/>
<sequence length="173" mass="19691">MVLGTKEPRAEQKSTGTAQANAGAVTDPECDRSYMIDGRTTKNGPSACCFLNPVARRHQHNRHRKYLRTKNETDRRVSALTKFPCWQLPNDSYYLMDKSVLIFATIPDLLEQNSVAGVGDTQSEVCFCRKTRHGDPKLWLLHTRDFKVHSLQASEPCDVIGTSTTYRFRNSRR</sequence>
<reference evidence="3" key="1">
    <citation type="submission" date="2008-07" db="EMBL/GenBank/DDBJ databases">
        <title>Annotation of Ajellomyces capsulatus strain H88.</title>
        <authorList>
            <person name="Champion M."/>
            <person name="Cuomo C."/>
            <person name="Ma L.-J."/>
            <person name="Henn M.R."/>
            <person name="Sil A."/>
            <person name="Goldman B."/>
            <person name="Young S.K."/>
            <person name="Kodira C.D."/>
            <person name="Zeng Q."/>
            <person name="Koehrsen M."/>
            <person name="Alvarado L."/>
            <person name="Berlin A."/>
            <person name="Borenstein D."/>
            <person name="Chen Z."/>
            <person name="Engels R."/>
            <person name="Freedman E."/>
            <person name="Gellesch M."/>
            <person name="Goldberg J."/>
            <person name="Griggs A."/>
            <person name="Gujja S."/>
            <person name="Heiman D."/>
            <person name="Hepburn T."/>
            <person name="Howarth C."/>
            <person name="Jen D."/>
            <person name="Larson L."/>
            <person name="Lewis B."/>
            <person name="Mehta T."/>
            <person name="Park D."/>
            <person name="Pearson M."/>
            <person name="Roberts A."/>
            <person name="Saif S."/>
            <person name="Shea T."/>
            <person name="Shenoy N."/>
            <person name="Sisk P."/>
            <person name="Stolte C."/>
            <person name="Sykes S."/>
            <person name="Walk T."/>
            <person name="White J."/>
            <person name="Yandava C."/>
            <person name="Klein B."/>
            <person name="McEwen J.G."/>
            <person name="Puccia R."/>
            <person name="Goldman G.H."/>
            <person name="Felipe M.S."/>
            <person name="Nino-Vega G."/>
            <person name="San-Blas G."/>
            <person name="Taylor J."/>
            <person name="Mendoza L."/>
            <person name="Galagan J."/>
            <person name="Nusbaum C."/>
            <person name="Birren B."/>
        </authorList>
    </citation>
    <scope>NUCLEOTIDE SEQUENCE [LARGE SCALE GENOMIC DNA]</scope>
    <source>
        <strain evidence="3">H88</strain>
    </source>
</reference>
<accession>F0USR6</accession>
<organism evidence="3">
    <name type="scientific">Ajellomyces capsulatus (strain H88)</name>
    <name type="common">Darling's disease fungus</name>
    <name type="synonym">Histoplasma capsulatum</name>
    <dbReference type="NCBI Taxonomy" id="544711"/>
    <lineage>
        <taxon>Eukaryota</taxon>
        <taxon>Fungi</taxon>
        <taxon>Dikarya</taxon>
        <taxon>Ascomycota</taxon>
        <taxon>Pezizomycotina</taxon>
        <taxon>Eurotiomycetes</taxon>
        <taxon>Eurotiomycetidae</taxon>
        <taxon>Onygenales</taxon>
        <taxon>Ajellomycetaceae</taxon>
        <taxon>Histoplasma</taxon>
    </lineage>
</organism>
<gene>
    <name evidence="2" type="ORF">HCEG_08158</name>
</gene>
<proteinExistence type="predicted"/>
<evidence type="ECO:0000256" key="1">
    <source>
        <dbReference type="SAM" id="MobiDB-lite"/>
    </source>
</evidence>
<dbReference type="EMBL" id="DS990642">
    <property type="protein sequence ID" value="EGC48943.1"/>
    <property type="molecule type" value="Genomic_DNA"/>
</dbReference>
<protein>
    <submittedName>
        <fullName evidence="2">Predicted protein</fullName>
    </submittedName>
</protein>